<organism evidence="2 3">
    <name type="scientific">Phytophthora sojae (strain P6497)</name>
    <name type="common">Soybean stem and root rot agent</name>
    <name type="synonym">Phytophthora megasperma f. sp. glycines</name>
    <dbReference type="NCBI Taxonomy" id="1094619"/>
    <lineage>
        <taxon>Eukaryota</taxon>
        <taxon>Sar</taxon>
        <taxon>Stramenopiles</taxon>
        <taxon>Oomycota</taxon>
        <taxon>Peronosporomycetes</taxon>
        <taxon>Peronosporales</taxon>
        <taxon>Peronosporaceae</taxon>
        <taxon>Phytophthora</taxon>
    </lineage>
</organism>
<reference evidence="2 3" key="1">
    <citation type="journal article" date="2006" name="Science">
        <title>Phytophthora genome sequences uncover evolutionary origins and mechanisms of pathogenesis.</title>
        <authorList>
            <person name="Tyler B.M."/>
            <person name="Tripathy S."/>
            <person name="Zhang X."/>
            <person name="Dehal P."/>
            <person name="Jiang R.H."/>
            <person name="Aerts A."/>
            <person name="Arredondo F.D."/>
            <person name="Baxter L."/>
            <person name="Bensasson D."/>
            <person name="Beynon J.L."/>
            <person name="Chapman J."/>
            <person name="Damasceno C.M."/>
            <person name="Dorrance A.E."/>
            <person name="Dou D."/>
            <person name="Dickerman A.W."/>
            <person name="Dubchak I.L."/>
            <person name="Garbelotto M."/>
            <person name="Gijzen M."/>
            <person name="Gordon S.G."/>
            <person name="Govers F."/>
            <person name="Grunwald N.J."/>
            <person name="Huang W."/>
            <person name="Ivors K.L."/>
            <person name="Jones R.W."/>
            <person name="Kamoun S."/>
            <person name="Krampis K."/>
            <person name="Lamour K.H."/>
            <person name="Lee M.K."/>
            <person name="McDonald W.H."/>
            <person name="Medina M."/>
            <person name="Meijer H.J."/>
            <person name="Nordberg E.K."/>
            <person name="Maclean D.J."/>
            <person name="Ospina-Giraldo M.D."/>
            <person name="Morris P.F."/>
            <person name="Phuntumart V."/>
            <person name="Putnam N.H."/>
            <person name="Rash S."/>
            <person name="Rose J.K."/>
            <person name="Sakihama Y."/>
            <person name="Salamov A.A."/>
            <person name="Savidor A."/>
            <person name="Scheuring C.F."/>
            <person name="Smith B.M."/>
            <person name="Sobral B.W."/>
            <person name="Terry A."/>
            <person name="Torto-Alalibo T.A."/>
            <person name="Win J."/>
            <person name="Xu Z."/>
            <person name="Zhang H."/>
            <person name="Grigoriev I.V."/>
            <person name="Rokhsar D.S."/>
            <person name="Boore J.L."/>
        </authorList>
    </citation>
    <scope>NUCLEOTIDE SEQUENCE [LARGE SCALE GENOMIC DNA]</scope>
    <source>
        <strain evidence="2 3">P6497</strain>
    </source>
</reference>
<evidence type="ECO:0000313" key="3">
    <source>
        <dbReference type="Proteomes" id="UP000002640"/>
    </source>
</evidence>
<dbReference type="KEGG" id="psoj:PHYSODRAFT_348749"/>
<gene>
    <name evidence="2" type="ORF">PHYSODRAFT_348749</name>
</gene>
<evidence type="ECO:0000256" key="1">
    <source>
        <dbReference type="SAM" id="Coils"/>
    </source>
</evidence>
<dbReference type="RefSeq" id="XP_009540088.1">
    <property type="nucleotide sequence ID" value="XM_009541793.1"/>
</dbReference>
<dbReference type="SMR" id="G5AJ37"/>
<dbReference type="EMBL" id="JH159183">
    <property type="protein sequence ID" value="EGZ04469.1"/>
    <property type="molecule type" value="Genomic_DNA"/>
</dbReference>
<protein>
    <submittedName>
        <fullName evidence="2">Uncharacterized protein</fullName>
    </submittedName>
</protein>
<dbReference type="InParanoid" id="G5AJ37"/>
<feature type="coiled-coil region" evidence="1">
    <location>
        <begin position="176"/>
        <end position="228"/>
    </location>
</feature>
<name>G5AJ37_PHYSP</name>
<dbReference type="Proteomes" id="UP000002640">
    <property type="component" value="Unassembled WGS sequence"/>
</dbReference>
<keyword evidence="3" id="KW-1185">Reference proteome</keyword>
<proteinExistence type="predicted"/>
<keyword evidence="1" id="KW-0175">Coiled coil</keyword>
<sequence>MQNEHDARTEAALTSRLETLNVQTQEEMRRIHGEVEEMKRVETERQGAIDNVLETLVTQIAALGVQDRQIKSETERPIGNIARAIVDERVAAVEQRVNSSESRSDAKLCAINDAVNAVEARLGIQMQHAVQTESDALKQAIAEDTARRCNEERQATEVAMCNEMSGAAALLEERVLAAVQKKIDEVTAQVAQQHDRRGNWHAEIMTELEELKTRLGRVEKQAEADSEKKCAACEQQLDTYRLSPKLITARADGVPA</sequence>
<evidence type="ECO:0000313" key="2">
    <source>
        <dbReference type="EMBL" id="EGZ04469.1"/>
    </source>
</evidence>
<dbReference type="GeneID" id="20649007"/>
<dbReference type="AlphaFoldDB" id="G5AJ37"/>
<accession>G5AJ37</accession>